<dbReference type="CDD" id="cd12246">
    <property type="entry name" value="RRM1_U1A_like"/>
    <property type="match status" value="1"/>
</dbReference>
<proteinExistence type="inferred from homology"/>
<dbReference type="InterPro" id="IPR035979">
    <property type="entry name" value="RBD_domain_sf"/>
</dbReference>
<dbReference type="GO" id="GO:0006397">
    <property type="term" value="P:mRNA processing"/>
    <property type="evidence" value="ECO:0007669"/>
    <property type="project" value="UniProtKB-KW"/>
</dbReference>
<feature type="region of interest" description="Disordered" evidence="11">
    <location>
        <begin position="103"/>
        <end position="136"/>
    </location>
</feature>
<gene>
    <name evidence="13" type="ORF">ASTO00021_LOCUS6133</name>
</gene>
<feature type="domain" description="RRM" evidence="12">
    <location>
        <begin position="8"/>
        <end position="87"/>
    </location>
</feature>
<evidence type="ECO:0000256" key="9">
    <source>
        <dbReference type="ARBA" id="ARBA00023274"/>
    </source>
</evidence>
<evidence type="ECO:0000256" key="2">
    <source>
        <dbReference type="ARBA" id="ARBA00007243"/>
    </source>
</evidence>
<keyword evidence="8" id="KW-0539">Nucleus</keyword>
<protein>
    <recommendedName>
        <fullName evidence="12">RRM domain-containing protein</fullName>
    </recommendedName>
</protein>
<dbReference type="PROSITE" id="PS50102">
    <property type="entry name" value="RRM"/>
    <property type="match status" value="2"/>
</dbReference>
<feature type="compositionally biased region" description="Basic and acidic residues" evidence="11">
    <location>
        <begin position="103"/>
        <end position="123"/>
    </location>
</feature>
<dbReference type="AlphaFoldDB" id="A0A7S3LNF7"/>
<keyword evidence="6 10" id="KW-0694">RNA-binding</keyword>
<keyword evidence="3" id="KW-0507">mRNA processing</keyword>
<dbReference type="Pfam" id="PF00076">
    <property type="entry name" value="RRM_1"/>
    <property type="match status" value="2"/>
</dbReference>
<accession>A0A7S3LNF7</accession>
<evidence type="ECO:0000256" key="11">
    <source>
        <dbReference type="SAM" id="MobiDB-lite"/>
    </source>
</evidence>
<keyword evidence="4" id="KW-0747">Spliceosome</keyword>
<dbReference type="PANTHER" id="PTHR10501">
    <property type="entry name" value="U1 SMALL NUCLEAR RIBONUCLEOPROTEIN A/U2 SMALL NUCLEAR RIBONUCLEOPROTEIN B"/>
    <property type="match status" value="1"/>
</dbReference>
<evidence type="ECO:0000259" key="12">
    <source>
        <dbReference type="PROSITE" id="PS50102"/>
    </source>
</evidence>
<evidence type="ECO:0000313" key="13">
    <source>
        <dbReference type="EMBL" id="CAE0435854.1"/>
    </source>
</evidence>
<reference evidence="13" key="1">
    <citation type="submission" date="2021-01" db="EMBL/GenBank/DDBJ databases">
        <authorList>
            <person name="Corre E."/>
            <person name="Pelletier E."/>
            <person name="Niang G."/>
            <person name="Scheremetjew M."/>
            <person name="Finn R."/>
            <person name="Kale V."/>
            <person name="Holt S."/>
            <person name="Cochrane G."/>
            <person name="Meng A."/>
            <person name="Brown T."/>
            <person name="Cohen L."/>
        </authorList>
    </citation>
    <scope>NUCLEOTIDE SEQUENCE</scope>
    <source>
        <strain evidence="13">GSBS06</strain>
    </source>
</reference>
<feature type="compositionally biased region" description="Low complexity" evidence="11">
    <location>
        <begin position="125"/>
        <end position="136"/>
    </location>
</feature>
<keyword evidence="9" id="KW-0687">Ribonucleoprotein</keyword>
<dbReference type="FunFam" id="3.30.70.330:FF:000039">
    <property type="entry name" value="U1 small nuclear ribonucleoprotein A"/>
    <property type="match status" value="1"/>
</dbReference>
<dbReference type="SMART" id="SM00360">
    <property type="entry name" value="RRM"/>
    <property type="match status" value="2"/>
</dbReference>
<organism evidence="13">
    <name type="scientific">Aplanochytrium stocchinoi</name>
    <dbReference type="NCBI Taxonomy" id="215587"/>
    <lineage>
        <taxon>Eukaryota</taxon>
        <taxon>Sar</taxon>
        <taxon>Stramenopiles</taxon>
        <taxon>Bigyra</taxon>
        <taxon>Labyrinthulomycetes</taxon>
        <taxon>Thraustochytrida</taxon>
        <taxon>Thraustochytriidae</taxon>
        <taxon>Aplanochytrium</taxon>
    </lineage>
</organism>
<dbReference type="GO" id="GO:0030532">
    <property type="term" value="C:small nuclear ribonucleoprotein complex"/>
    <property type="evidence" value="ECO:0007669"/>
    <property type="project" value="UniProtKB-ARBA"/>
</dbReference>
<sequence length="240" mass="27126">MTEIAPKQTLYIRNLNETIHPNKMREILYTAFSRFGPVLDVVCIRSNKLRGQAWIVYEDVSTATAAKKKLNNYSLCDKPMNIDYAKETSDAVLKLKNPQEYRERLRKRRDEARKRKEMEDKAILEGGAAAPPAKQAKTEAASAPVVAAPAQPAPRNVVQVPSEPPNKILFAQNLPADTKLETLENLFKDFTGYKEARLVPGHNVAFIEFEDEIKAGHAKDGLHNYKIAEKVFMNLTYAKR</sequence>
<keyword evidence="5" id="KW-0677">Repeat</keyword>
<comment type="subcellular location">
    <subcellularLocation>
        <location evidence="1">Nucleus</location>
    </subcellularLocation>
</comment>
<evidence type="ECO:0000256" key="1">
    <source>
        <dbReference type="ARBA" id="ARBA00004123"/>
    </source>
</evidence>
<evidence type="ECO:0000256" key="4">
    <source>
        <dbReference type="ARBA" id="ARBA00022728"/>
    </source>
</evidence>
<dbReference type="GO" id="GO:0005681">
    <property type="term" value="C:spliceosomal complex"/>
    <property type="evidence" value="ECO:0007669"/>
    <property type="project" value="UniProtKB-KW"/>
</dbReference>
<comment type="similarity">
    <text evidence="2">Belongs to the RRM U1 A/B'' family.</text>
</comment>
<evidence type="ECO:0000256" key="6">
    <source>
        <dbReference type="ARBA" id="ARBA00022884"/>
    </source>
</evidence>
<evidence type="ECO:0000256" key="8">
    <source>
        <dbReference type="ARBA" id="ARBA00023242"/>
    </source>
</evidence>
<evidence type="ECO:0000256" key="3">
    <source>
        <dbReference type="ARBA" id="ARBA00022664"/>
    </source>
</evidence>
<dbReference type="CDD" id="cd12247">
    <property type="entry name" value="RRM2_U1A_like"/>
    <property type="match status" value="1"/>
</dbReference>
<evidence type="ECO:0000256" key="10">
    <source>
        <dbReference type="PROSITE-ProRule" id="PRU00176"/>
    </source>
</evidence>
<evidence type="ECO:0000256" key="5">
    <source>
        <dbReference type="ARBA" id="ARBA00022737"/>
    </source>
</evidence>
<dbReference type="GO" id="GO:0008380">
    <property type="term" value="P:RNA splicing"/>
    <property type="evidence" value="ECO:0007669"/>
    <property type="project" value="UniProtKB-KW"/>
</dbReference>
<dbReference type="Gene3D" id="3.30.70.330">
    <property type="match status" value="2"/>
</dbReference>
<feature type="domain" description="RRM" evidence="12">
    <location>
        <begin position="167"/>
        <end position="240"/>
    </location>
</feature>
<evidence type="ECO:0000256" key="7">
    <source>
        <dbReference type="ARBA" id="ARBA00023187"/>
    </source>
</evidence>
<dbReference type="EMBL" id="HBIN01008283">
    <property type="protein sequence ID" value="CAE0435854.1"/>
    <property type="molecule type" value="Transcribed_RNA"/>
</dbReference>
<dbReference type="SUPFAM" id="SSF54928">
    <property type="entry name" value="RNA-binding domain, RBD"/>
    <property type="match status" value="1"/>
</dbReference>
<dbReference type="InterPro" id="IPR000504">
    <property type="entry name" value="RRM_dom"/>
</dbReference>
<name>A0A7S3LNF7_9STRA</name>
<dbReference type="FunFam" id="3.30.70.330:FF:000029">
    <property type="entry name" value="U2 small nuclear ribonucleoprotein B"/>
    <property type="match status" value="1"/>
</dbReference>
<dbReference type="GO" id="GO:0003723">
    <property type="term" value="F:RNA binding"/>
    <property type="evidence" value="ECO:0007669"/>
    <property type="project" value="UniProtKB-UniRule"/>
</dbReference>
<keyword evidence="7" id="KW-0508">mRNA splicing</keyword>
<dbReference type="InterPro" id="IPR012677">
    <property type="entry name" value="Nucleotide-bd_a/b_plait_sf"/>
</dbReference>